<accession>A0AAD7JKB8</accession>
<dbReference type="Proteomes" id="UP001215598">
    <property type="component" value="Unassembled WGS sequence"/>
</dbReference>
<evidence type="ECO:0000313" key="3">
    <source>
        <dbReference type="Proteomes" id="UP001215598"/>
    </source>
</evidence>
<protein>
    <submittedName>
        <fullName evidence="2">Uncharacterized protein</fullName>
    </submittedName>
</protein>
<keyword evidence="1" id="KW-0812">Transmembrane</keyword>
<feature type="transmembrane region" description="Helical" evidence="1">
    <location>
        <begin position="320"/>
        <end position="337"/>
    </location>
</feature>
<evidence type="ECO:0000313" key="2">
    <source>
        <dbReference type="EMBL" id="KAJ7766677.1"/>
    </source>
</evidence>
<gene>
    <name evidence="2" type="ORF">B0H16DRAFT_1522193</name>
</gene>
<sequence>MSDERSVEARILGLLAFTNDLLDSTVDSSYPSDAGAFGYIKTSLQSAAEFSPKLELRRLARLALAISNRTYGSSVDHLAEEICMGVHDGISGLSPISDIPSLTRLLEEVEVFSRAAYHQGDQVEEYRRRLHAILDRREEITAQSTSYQTREIHSSALQIRYPPAILASEGPTYADVFSESVGPIGSNGINLSGLYHTSLFAYHLILLRLPTTFHSLASGAFPQNTDLCEDDLWDNFTEILLKQWKTLGLFATLVFGATLTMFQIPSVTASLLLQSLARCALLCVMMSLIQTSLLTIYFGGWTSSGTAASWVQEIQTANPYTFWNFWILIALPAVWTWEYSFSLHP</sequence>
<dbReference type="AlphaFoldDB" id="A0AAD7JKB8"/>
<keyword evidence="3" id="KW-1185">Reference proteome</keyword>
<reference evidence="2" key="1">
    <citation type="submission" date="2023-03" db="EMBL/GenBank/DDBJ databases">
        <title>Massive genome expansion in bonnet fungi (Mycena s.s.) driven by repeated elements and novel gene families across ecological guilds.</title>
        <authorList>
            <consortium name="Lawrence Berkeley National Laboratory"/>
            <person name="Harder C.B."/>
            <person name="Miyauchi S."/>
            <person name="Viragh M."/>
            <person name="Kuo A."/>
            <person name="Thoen E."/>
            <person name="Andreopoulos B."/>
            <person name="Lu D."/>
            <person name="Skrede I."/>
            <person name="Drula E."/>
            <person name="Henrissat B."/>
            <person name="Morin E."/>
            <person name="Kohler A."/>
            <person name="Barry K."/>
            <person name="LaButti K."/>
            <person name="Morin E."/>
            <person name="Salamov A."/>
            <person name="Lipzen A."/>
            <person name="Mereny Z."/>
            <person name="Hegedus B."/>
            <person name="Baldrian P."/>
            <person name="Stursova M."/>
            <person name="Weitz H."/>
            <person name="Taylor A."/>
            <person name="Grigoriev I.V."/>
            <person name="Nagy L.G."/>
            <person name="Martin F."/>
            <person name="Kauserud H."/>
        </authorList>
    </citation>
    <scope>NUCLEOTIDE SEQUENCE</scope>
    <source>
        <strain evidence="2">CBHHK182m</strain>
    </source>
</reference>
<name>A0AAD7JKB8_9AGAR</name>
<dbReference type="EMBL" id="JARKIB010000023">
    <property type="protein sequence ID" value="KAJ7766677.1"/>
    <property type="molecule type" value="Genomic_DNA"/>
</dbReference>
<keyword evidence="1" id="KW-0472">Membrane</keyword>
<keyword evidence="1" id="KW-1133">Transmembrane helix</keyword>
<evidence type="ECO:0000256" key="1">
    <source>
        <dbReference type="SAM" id="Phobius"/>
    </source>
</evidence>
<proteinExistence type="predicted"/>
<comment type="caution">
    <text evidence="2">The sequence shown here is derived from an EMBL/GenBank/DDBJ whole genome shotgun (WGS) entry which is preliminary data.</text>
</comment>
<feature type="transmembrane region" description="Helical" evidence="1">
    <location>
        <begin position="247"/>
        <end position="273"/>
    </location>
</feature>
<feature type="transmembrane region" description="Helical" evidence="1">
    <location>
        <begin position="280"/>
        <end position="300"/>
    </location>
</feature>
<organism evidence="2 3">
    <name type="scientific">Mycena metata</name>
    <dbReference type="NCBI Taxonomy" id="1033252"/>
    <lineage>
        <taxon>Eukaryota</taxon>
        <taxon>Fungi</taxon>
        <taxon>Dikarya</taxon>
        <taxon>Basidiomycota</taxon>
        <taxon>Agaricomycotina</taxon>
        <taxon>Agaricomycetes</taxon>
        <taxon>Agaricomycetidae</taxon>
        <taxon>Agaricales</taxon>
        <taxon>Marasmiineae</taxon>
        <taxon>Mycenaceae</taxon>
        <taxon>Mycena</taxon>
    </lineage>
</organism>